<keyword evidence="2" id="KW-1185">Reference proteome</keyword>
<accession>A0A834UBU3</accession>
<dbReference type="EMBL" id="JACSDY010000004">
    <property type="protein sequence ID" value="KAF7429223.1"/>
    <property type="molecule type" value="Genomic_DNA"/>
</dbReference>
<reference evidence="1" key="1">
    <citation type="journal article" date="2020" name="G3 (Bethesda)">
        <title>High-Quality Assemblies for Three Invasive Social Wasps from the &lt;i&gt;Vespula&lt;/i&gt; Genus.</title>
        <authorList>
            <person name="Harrop T.W.R."/>
            <person name="Guhlin J."/>
            <person name="McLaughlin G.M."/>
            <person name="Permina E."/>
            <person name="Stockwell P."/>
            <person name="Gilligan J."/>
            <person name="Le Lec M.F."/>
            <person name="Gruber M.A.M."/>
            <person name="Quinn O."/>
            <person name="Lovegrove M."/>
            <person name="Duncan E.J."/>
            <person name="Remnant E.J."/>
            <person name="Van Eeckhoven J."/>
            <person name="Graham B."/>
            <person name="Knapp R.A."/>
            <person name="Langford K.W."/>
            <person name="Kronenberg Z."/>
            <person name="Press M.O."/>
            <person name="Eacker S.M."/>
            <person name="Wilson-Rankin E.E."/>
            <person name="Purcell J."/>
            <person name="Lester P.J."/>
            <person name="Dearden P.K."/>
        </authorList>
    </citation>
    <scope>NUCLEOTIDE SEQUENCE</scope>
    <source>
        <strain evidence="1">Volc-1</strain>
    </source>
</reference>
<name>A0A834UBU3_VESPE</name>
<sequence>METCGVAPALETFPWLMPRSRVGEVGVSTDNCCIGQGKESMVLRRNIINWQQSIALVAFTIRKNNGDYLVDYDEILVNTQEIKESSSPTVLVYINCLSPDAIAWIFDLP</sequence>
<gene>
    <name evidence="1" type="ORF">H0235_005621</name>
</gene>
<proteinExistence type="predicted"/>
<dbReference type="Proteomes" id="UP000600918">
    <property type="component" value="Unassembled WGS sequence"/>
</dbReference>
<comment type="caution">
    <text evidence="1">The sequence shown here is derived from an EMBL/GenBank/DDBJ whole genome shotgun (WGS) entry which is preliminary data.</text>
</comment>
<dbReference type="AlphaFoldDB" id="A0A834UBU3"/>
<evidence type="ECO:0000313" key="2">
    <source>
        <dbReference type="Proteomes" id="UP000600918"/>
    </source>
</evidence>
<protein>
    <submittedName>
        <fullName evidence="1">Uncharacterized protein</fullName>
    </submittedName>
</protein>
<evidence type="ECO:0000313" key="1">
    <source>
        <dbReference type="EMBL" id="KAF7429223.1"/>
    </source>
</evidence>
<organism evidence="1 2">
    <name type="scientific">Vespula pensylvanica</name>
    <name type="common">Western yellow jacket</name>
    <name type="synonym">Wasp</name>
    <dbReference type="NCBI Taxonomy" id="30213"/>
    <lineage>
        <taxon>Eukaryota</taxon>
        <taxon>Metazoa</taxon>
        <taxon>Ecdysozoa</taxon>
        <taxon>Arthropoda</taxon>
        <taxon>Hexapoda</taxon>
        <taxon>Insecta</taxon>
        <taxon>Pterygota</taxon>
        <taxon>Neoptera</taxon>
        <taxon>Endopterygota</taxon>
        <taxon>Hymenoptera</taxon>
        <taxon>Apocrita</taxon>
        <taxon>Aculeata</taxon>
        <taxon>Vespoidea</taxon>
        <taxon>Vespidae</taxon>
        <taxon>Vespinae</taxon>
        <taxon>Vespula</taxon>
    </lineage>
</organism>